<dbReference type="RefSeq" id="WP_386054918.1">
    <property type="nucleotide sequence ID" value="NZ_JBHTKH010000026.1"/>
</dbReference>
<gene>
    <name evidence="2" type="ORF">ACFQ2V_20940</name>
</gene>
<proteinExistence type="predicted"/>
<reference evidence="3" key="1">
    <citation type="journal article" date="2019" name="Int. J. Syst. Evol. Microbiol.">
        <title>The Global Catalogue of Microorganisms (GCM) 10K type strain sequencing project: providing services to taxonomists for standard genome sequencing and annotation.</title>
        <authorList>
            <consortium name="The Broad Institute Genomics Platform"/>
            <consortium name="The Broad Institute Genome Sequencing Center for Infectious Disease"/>
            <person name="Wu L."/>
            <person name="Ma J."/>
        </authorList>
    </citation>
    <scope>NUCLEOTIDE SEQUENCE [LARGE SCALE GENOMIC DNA]</scope>
    <source>
        <strain evidence="3">CCUG 57508</strain>
    </source>
</reference>
<feature type="region of interest" description="Disordered" evidence="1">
    <location>
        <begin position="285"/>
        <end position="315"/>
    </location>
</feature>
<dbReference type="EMBL" id="JBHTKH010000026">
    <property type="protein sequence ID" value="MFD1056780.1"/>
    <property type="molecule type" value="Genomic_DNA"/>
</dbReference>
<organism evidence="2 3">
    <name type="scientific">Terrabacter terrigena</name>
    <dbReference type="NCBI Taxonomy" id="574718"/>
    <lineage>
        <taxon>Bacteria</taxon>
        <taxon>Bacillati</taxon>
        <taxon>Actinomycetota</taxon>
        <taxon>Actinomycetes</taxon>
        <taxon>Micrococcales</taxon>
        <taxon>Intrasporangiaceae</taxon>
        <taxon>Terrabacter</taxon>
    </lineage>
</organism>
<evidence type="ECO:0000313" key="2">
    <source>
        <dbReference type="EMBL" id="MFD1056780.1"/>
    </source>
</evidence>
<evidence type="ECO:0000313" key="3">
    <source>
        <dbReference type="Proteomes" id="UP001597046"/>
    </source>
</evidence>
<evidence type="ECO:0000256" key="1">
    <source>
        <dbReference type="SAM" id="MobiDB-lite"/>
    </source>
</evidence>
<keyword evidence="3" id="KW-1185">Reference proteome</keyword>
<dbReference type="SUPFAM" id="SSF159245">
    <property type="entry name" value="AttH-like"/>
    <property type="match status" value="1"/>
</dbReference>
<comment type="caution">
    <text evidence="2">The sequence shown here is derived from an EMBL/GenBank/DDBJ whole genome shotgun (WGS) entry which is preliminary data.</text>
</comment>
<accession>A0ABW3N4S6</accession>
<dbReference type="Proteomes" id="UP001597046">
    <property type="component" value="Unassembled WGS sequence"/>
</dbReference>
<feature type="compositionally biased region" description="Basic and acidic residues" evidence="1">
    <location>
        <begin position="370"/>
        <end position="380"/>
    </location>
</feature>
<feature type="compositionally biased region" description="Low complexity" evidence="1">
    <location>
        <begin position="285"/>
        <end position="312"/>
    </location>
</feature>
<evidence type="ECO:0008006" key="4">
    <source>
        <dbReference type="Google" id="ProtNLM"/>
    </source>
</evidence>
<protein>
    <recommendedName>
        <fullName evidence="4">AttH domain-containing protein</fullName>
    </recommendedName>
</protein>
<name>A0ABW3N4S6_9MICO</name>
<sequence>MRGDPAAARFAAMSSGYESHYLRAVAPGGGLGFWLRHTVHVEPDEPPLASTWFTLFDADSPGPTTAKTTVEGAPSCDPHWVGVADATLGPTRATGSMVPPRDRVRVHVPVSWDLTFLGEPALEHLPSPWMYGARLPRTKPVSLHPSARFTGTVTVDGREIDVDGWKGMVGHNWGTEHAERWIWLHGLGFQGEPASTWIDVVLGRIRVRERTMPWVANGALSVRGDRRRLGGIAHARSTTVEERRDGAHLHLPGRGGLAVDVEVTAPPEQSVAWLYAQPGAHATDTAASEAAAAHRAAPPAARHAWPRTAPRAQTHHDHAVLNCSIADLELTVTLPRREPRVLTAAGQAAYEIGMRERPAEVPLQPYPDGPHPRPDADLDP</sequence>
<feature type="region of interest" description="Disordered" evidence="1">
    <location>
        <begin position="353"/>
        <end position="380"/>
    </location>
</feature>